<gene>
    <name evidence="2" type="ORF">BWD41_18690</name>
</gene>
<feature type="signal peptide" evidence="1">
    <location>
        <begin position="1"/>
        <end position="17"/>
    </location>
</feature>
<proteinExistence type="predicted"/>
<accession>A0AA44LD77</accession>
<dbReference type="RefSeq" id="WP_075848732.1">
    <property type="nucleotide sequence ID" value="NZ_MTCP01000009.1"/>
</dbReference>
<feature type="chain" id="PRO_5041240645" evidence="1">
    <location>
        <begin position="18"/>
        <end position="147"/>
    </location>
</feature>
<comment type="caution">
    <text evidence="2">The sequence shown here is derived from an EMBL/GenBank/DDBJ whole genome shotgun (WGS) entry which is preliminary data.</text>
</comment>
<evidence type="ECO:0000313" key="3">
    <source>
        <dbReference type="Proteomes" id="UP000185597"/>
    </source>
</evidence>
<name>A0AA44LD77_CITBR</name>
<dbReference type="AlphaFoldDB" id="A0AA44LD77"/>
<evidence type="ECO:0000256" key="1">
    <source>
        <dbReference type="SAM" id="SignalP"/>
    </source>
</evidence>
<dbReference type="Proteomes" id="UP000185597">
    <property type="component" value="Unassembled WGS sequence"/>
</dbReference>
<protein>
    <submittedName>
        <fullName evidence="2">Uncharacterized protein</fullName>
    </submittedName>
</protein>
<evidence type="ECO:0000313" key="2">
    <source>
        <dbReference type="EMBL" id="OLY67920.1"/>
    </source>
</evidence>
<dbReference type="EMBL" id="MTCP01000009">
    <property type="protein sequence ID" value="OLY67920.1"/>
    <property type="molecule type" value="Genomic_DNA"/>
</dbReference>
<sequence>MKILALLVCFISSLAFAVETGGTQKTKIVVPPDFLKQFFTITSVKISTLDGYVPIVETGNKVAKLPAQRIDSLNYTVRVDSTDAGFINDVASSDHGIKGILVCNNPSIRSLIMSKNAVVLVSVENKEGEPISVTLYDSKSCKKKSNS</sequence>
<organism evidence="2 3">
    <name type="scientific">Citrobacter braakii</name>
    <dbReference type="NCBI Taxonomy" id="57706"/>
    <lineage>
        <taxon>Bacteria</taxon>
        <taxon>Pseudomonadati</taxon>
        <taxon>Pseudomonadota</taxon>
        <taxon>Gammaproteobacteria</taxon>
        <taxon>Enterobacterales</taxon>
        <taxon>Enterobacteriaceae</taxon>
        <taxon>Citrobacter</taxon>
        <taxon>Citrobacter freundii complex</taxon>
    </lineage>
</organism>
<reference evidence="2 3" key="1">
    <citation type="submission" date="2017-01" db="EMBL/GenBank/DDBJ databases">
        <title>First report of the plasmid-mediated mcr-1 gene in Citrobacter freudii.</title>
        <authorList>
            <person name="Liu J."/>
            <person name="Yang Y."/>
            <person name="Li Y."/>
            <person name="Liu D."/>
            <person name="Tuo H."/>
            <person name="Davis M."/>
            <person name="Zhang A."/>
        </authorList>
    </citation>
    <scope>NUCLEOTIDE SEQUENCE [LARGE SCALE GENOMIC DNA]</scope>
    <source>
        <strain evidence="2 3">SCC4</strain>
    </source>
</reference>
<keyword evidence="1" id="KW-0732">Signal</keyword>